<name>A0A835HFV5_9MAGN</name>
<dbReference type="OrthoDB" id="1691846at2759"/>
<evidence type="ECO:0000313" key="2">
    <source>
        <dbReference type="Proteomes" id="UP000631114"/>
    </source>
</evidence>
<sequence>MAKAVSESFPMNGGEAWNKGRISYANAPDEVIEAYAAQFAKDMNSFLKARAEELVPGGLMALLLIASPDKIHSPKLVLFRLFDLMGSCLMDMAKSGILSEEEIDSFNLPLYCTTGKEMEGLIERNGSYTIEKMEPFLQMVPNAETCSKHFRAWHGGGF</sequence>
<accession>A0A835HFV5</accession>
<organism evidence="1 2">
    <name type="scientific">Coptis chinensis</name>
    <dbReference type="NCBI Taxonomy" id="261450"/>
    <lineage>
        <taxon>Eukaryota</taxon>
        <taxon>Viridiplantae</taxon>
        <taxon>Streptophyta</taxon>
        <taxon>Embryophyta</taxon>
        <taxon>Tracheophyta</taxon>
        <taxon>Spermatophyta</taxon>
        <taxon>Magnoliopsida</taxon>
        <taxon>Ranunculales</taxon>
        <taxon>Ranunculaceae</taxon>
        <taxon>Coptidoideae</taxon>
        <taxon>Coptis</taxon>
    </lineage>
</organism>
<gene>
    <name evidence="1" type="ORF">IFM89_033326</name>
</gene>
<dbReference type="EMBL" id="JADFTS010000007">
    <property type="protein sequence ID" value="KAF9598981.1"/>
    <property type="molecule type" value="Genomic_DNA"/>
</dbReference>
<dbReference type="PANTHER" id="PTHR31009">
    <property type="entry name" value="S-ADENOSYL-L-METHIONINE:CARBOXYL METHYLTRANSFERASE FAMILY PROTEIN"/>
    <property type="match status" value="1"/>
</dbReference>
<dbReference type="GO" id="GO:0008168">
    <property type="term" value="F:methyltransferase activity"/>
    <property type="evidence" value="ECO:0007669"/>
    <property type="project" value="InterPro"/>
</dbReference>
<reference evidence="1 2" key="1">
    <citation type="submission" date="2020-10" db="EMBL/GenBank/DDBJ databases">
        <title>The Coptis chinensis genome and diversification of protoberbering-type alkaloids.</title>
        <authorList>
            <person name="Wang B."/>
            <person name="Shu S."/>
            <person name="Song C."/>
            <person name="Liu Y."/>
        </authorList>
    </citation>
    <scope>NUCLEOTIDE SEQUENCE [LARGE SCALE GENOMIC DNA]</scope>
    <source>
        <strain evidence="1">HL-2020</strain>
        <tissue evidence="1">Leaf</tissue>
    </source>
</reference>
<keyword evidence="2" id="KW-1185">Reference proteome</keyword>
<dbReference type="SUPFAM" id="SSF53335">
    <property type="entry name" value="S-adenosyl-L-methionine-dependent methyltransferases"/>
    <property type="match status" value="1"/>
</dbReference>
<dbReference type="Pfam" id="PF03492">
    <property type="entry name" value="Methyltransf_7"/>
    <property type="match status" value="1"/>
</dbReference>
<dbReference type="InterPro" id="IPR029063">
    <property type="entry name" value="SAM-dependent_MTases_sf"/>
</dbReference>
<dbReference type="Proteomes" id="UP000631114">
    <property type="component" value="Unassembled WGS sequence"/>
</dbReference>
<evidence type="ECO:0000313" key="1">
    <source>
        <dbReference type="EMBL" id="KAF9598981.1"/>
    </source>
</evidence>
<dbReference type="Gene3D" id="3.40.50.150">
    <property type="entry name" value="Vaccinia Virus protein VP39"/>
    <property type="match status" value="1"/>
</dbReference>
<proteinExistence type="predicted"/>
<comment type="caution">
    <text evidence="1">The sequence shown here is derived from an EMBL/GenBank/DDBJ whole genome shotgun (WGS) entry which is preliminary data.</text>
</comment>
<evidence type="ECO:0008006" key="3">
    <source>
        <dbReference type="Google" id="ProtNLM"/>
    </source>
</evidence>
<dbReference type="InterPro" id="IPR005299">
    <property type="entry name" value="MeTrfase_7"/>
</dbReference>
<protein>
    <recommendedName>
        <fullName evidence="3">SAM dependent carboxyl methyltransferase</fullName>
    </recommendedName>
</protein>
<dbReference type="AlphaFoldDB" id="A0A835HFV5"/>